<evidence type="ECO:0000256" key="1">
    <source>
        <dbReference type="SAM" id="Coils"/>
    </source>
</evidence>
<feature type="compositionally biased region" description="Low complexity" evidence="2">
    <location>
        <begin position="90"/>
        <end position="103"/>
    </location>
</feature>
<proteinExistence type="predicted"/>
<keyword evidence="1" id="KW-0175">Coiled coil</keyword>
<feature type="region of interest" description="Disordered" evidence="2">
    <location>
        <begin position="470"/>
        <end position="508"/>
    </location>
</feature>
<accession>A0A8H6CFW7</accession>
<feature type="region of interest" description="Disordered" evidence="2">
    <location>
        <begin position="283"/>
        <end position="309"/>
    </location>
</feature>
<dbReference type="GeneID" id="59329248"/>
<dbReference type="RefSeq" id="XP_037152128.1">
    <property type="nucleotide sequence ID" value="XM_037291766.1"/>
</dbReference>
<evidence type="ECO:0000256" key="2">
    <source>
        <dbReference type="SAM" id="MobiDB-lite"/>
    </source>
</evidence>
<feature type="compositionally biased region" description="Basic and acidic residues" evidence="2">
    <location>
        <begin position="480"/>
        <end position="499"/>
    </location>
</feature>
<feature type="compositionally biased region" description="Basic and acidic residues" evidence="2">
    <location>
        <begin position="288"/>
        <end position="307"/>
    </location>
</feature>
<sequence>MSDFKNRSVSDMQLPNTSSHKRDDDETYRMTVLRFDKTEDEVDRHFLQMALDLGINIPQEPKTTIDHITSNVATLSINSDAPEPHQLSPSRASESTHTASESSIEQMEHTKTPSLTATSVTTASISSAASNKSNYVKVRNGFRRISRLHRRKTMAVPVPAIPLRTSSMFHILRPGLEPRAITADQIATIYNPQPHAITTDQIRTLSIPRKRVMSTTYNAPPPLPPPAPLSPPLRSPGEETIETLYARRRSISNPTLKKLRTTQLQEQLRFISFEASQHRLMRTKQLQHKRDSLSRYQDQERDTHAQHTEALSSLETRHLTAEVDLQRTLQLERQACDTRLKHMQAYCNPRSTVAGMPSRVVTKSDYRQLEQQYHIRNGMDNLHASRINVLRERQGKQQERIMAKQEAELETLESKFEQQNEELDTRFREEEMQLQQEFAERKKRLVRRWALAEAIERRKLEKATGETFEPLPPIFWSGDENGRGKEKERAREVPGKEDNPTYDAMNMI</sequence>
<protein>
    <submittedName>
        <fullName evidence="3">Uncharacterized protein</fullName>
    </submittedName>
</protein>
<dbReference type="Proteomes" id="UP000593566">
    <property type="component" value="Unassembled WGS sequence"/>
</dbReference>
<feature type="coiled-coil region" evidence="1">
    <location>
        <begin position="395"/>
        <end position="440"/>
    </location>
</feature>
<feature type="region of interest" description="Disordered" evidence="2">
    <location>
        <begin position="1"/>
        <end position="25"/>
    </location>
</feature>
<keyword evidence="4" id="KW-1185">Reference proteome</keyword>
<organism evidence="3 4">
    <name type="scientific">Letharia lupina</name>
    <dbReference type="NCBI Taxonomy" id="560253"/>
    <lineage>
        <taxon>Eukaryota</taxon>
        <taxon>Fungi</taxon>
        <taxon>Dikarya</taxon>
        <taxon>Ascomycota</taxon>
        <taxon>Pezizomycotina</taxon>
        <taxon>Lecanoromycetes</taxon>
        <taxon>OSLEUM clade</taxon>
        <taxon>Lecanoromycetidae</taxon>
        <taxon>Lecanorales</taxon>
        <taxon>Lecanorineae</taxon>
        <taxon>Parmeliaceae</taxon>
        <taxon>Letharia</taxon>
    </lineage>
</organism>
<reference evidence="3 4" key="1">
    <citation type="journal article" date="2020" name="Genomics">
        <title>Complete, high-quality genomes from long-read metagenomic sequencing of two wolf lichen thalli reveals enigmatic genome architecture.</title>
        <authorList>
            <person name="McKenzie S.K."/>
            <person name="Walston R.F."/>
            <person name="Allen J.L."/>
        </authorList>
    </citation>
    <scope>NUCLEOTIDE SEQUENCE [LARGE SCALE GENOMIC DNA]</scope>
    <source>
        <strain evidence="3">WasteWater1</strain>
    </source>
</reference>
<evidence type="ECO:0000313" key="3">
    <source>
        <dbReference type="EMBL" id="KAF6222782.1"/>
    </source>
</evidence>
<dbReference type="EMBL" id="JACCJB010000011">
    <property type="protein sequence ID" value="KAF6222782.1"/>
    <property type="molecule type" value="Genomic_DNA"/>
</dbReference>
<feature type="region of interest" description="Disordered" evidence="2">
    <location>
        <begin position="78"/>
        <end position="115"/>
    </location>
</feature>
<dbReference type="AlphaFoldDB" id="A0A8H6CFW7"/>
<comment type="caution">
    <text evidence="3">The sequence shown here is derived from an EMBL/GenBank/DDBJ whole genome shotgun (WGS) entry which is preliminary data.</text>
</comment>
<feature type="compositionally biased region" description="Polar residues" evidence="2">
    <location>
        <begin position="9"/>
        <end position="18"/>
    </location>
</feature>
<gene>
    <name evidence="3" type="ORF">HO133_000830</name>
</gene>
<evidence type="ECO:0000313" key="4">
    <source>
        <dbReference type="Proteomes" id="UP000593566"/>
    </source>
</evidence>
<name>A0A8H6CFW7_9LECA</name>